<evidence type="ECO:0000313" key="2">
    <source>
        <dbReference type="EnsemblMetazoa" id="GBRI005941-PA"/>
    </source>
</evidence>
<keyword evidence="3" id="KW-1185">Reference proteome</keyword>
<reference evidence="2" key="2">
    <citation type="submission" date="2020-05" db="UniProtKB">
        <authorList>
            <consortium name="EnsemblMetazoa"/>
        </authorList>
    </citation>
    <scope>IDENTIFICATION</scope>
    <source>
        <strain evidence="2">IAEA</strain>
    </source>
</reference>
<proteinExistence type="predicted"/>
<feature type="transmembrane region" description="Helical" evidence="1">
    <location>
        <begin position="102"/>
        <end position="119"/>
    </location>
</feature>
<dbReference type="AlphaFoldDB" id="A0A1A9W4G1"/>
<sequence length="135" mass="13944">MAGGLLRLFDTALPGVEVAEGDKTAIFIGSDCDLLGETSIIRGSISRASAVNGSSLSFAANNVSAVFSIPLNVSDFCGIFSIPDLVGAIAFTVFVLGELFRLLLSFIVSFGIGISWMTIRTGIIGICSFTGAGNN</sequence>
<dbReference type="Proteomes" id="UP000091820">
    <property type="component" value="Unassembled WGS sequence"/>
</dbReference>
<evidence type="ECO:0000256" key="1">
    <source>
        <dbReference type="SAM" id="Phobius"/>
    </source>
</evidence>
<protein>
    <submittedName>
        <fullName evidence="2">Uncharacterized protein</fullName>
    </submittedName>
</protein>
<dbReference type="EnsemblMetazoa" id="GBRI005941-RA">
    <property type="protein sequence ID" value="GBRI005941-PA"/>
    <property type="gene ID" value="GBRI005941"/>
</dbReference>
<evidence type="ECO:0000313" key="3">
    <source>
        <dbReference type="Proteomes" id="UP000091820"/>
    </source>
</evidence>
<reference evidence="3" key="1">
    <citation type="submission" date="2014-03" db="EMBL/GenBank/DDBJ databases">
        <authorList>
            <person name="Aksoy S."/>
            <person name="Warren W."/>
            <person name="Wilson R.K."/>
        </authorList>
    </citation>
    <scope>NUCLEOTIDE SEQUENCE [LARGE SCALE GENOMIC DNA]</scope>
    <source>
        <strain evidence="3">IAEA</strain>
    </source>
</reference>
<feature type="transmembrane region" description="Helical" evidence="1">
    <location>
        <begin position="76"/>
        <end position="96"/>
    </location>
</feature>
<accession>A0A1A9W4G1</accession>
<keyword evidence="1" id="KW-1133">Transmembrane helix</keyword>
<keyword evidence="1" id="KW-0472">Membrane</keyword>
<dbReference type="VEuPathDB" id="VectorBase:GBRI005941"/>
<name>A0A1A9W4G1_9MUSC</name>
<organism evidence="2 3">
    <name type="scientific">Glossina brevipalpis</name>
    <dbReference type="NCBI Taxonomy" id="37001"/>
    <lineage>
        <taxon>Eukaryota</taxon>
        <taxon>Metazoa</taxon>
        <taxon>Ecdysozoa</taxon>
        <taxon>Arthropoda</taxon>
        <taxon>Hexapoda</taxon>
        <taxon>Insecta</taxon>
        <taxon>Pterygota</taxon>
        <taxon>Neoptera</taxon>
        <taxon>Endopterygota</taxon>
        <taxon>Diptera</taxon>
        <taxon>Brachycera</taxon>
        <taxon>Muscomorpha</taxon>
        <taxon>Hippoboscoidea</taxon>
        <taxon>Glossinidae</taxon>
        <taxon>Glossina</taxon>
    </lineage>
</organism>
<keyword evidence="1" id="KW-0812">Transmembrane</keyword>